<dbReference type="PANTHER" id="PTHR22950:SF666">
    <property type="entry name" value="VACUOLAR AMINO ACID TRANSPORTER 4"/>
    <property type="match status" value="1"/>
</dbReference>
<evidence type="ECO:0000256" key="3">
    <source>
        <dbReference type="ARBA" id="ARBA00022692"/>
    </source>
</evidence>
<comment type="subcellular location">
    <subcellularLocation>
        <location evidence="1">Membrane</location>
        <topology evidence="1">Multi-pass membrane protein</topology>
    </subcellularLocation>
</comment>
<feature type="compositionally biased region" description="Polar residues" evidence="6">
    <location>
        <begin position="122"/>
        <end position="135"/>
    </location>
</feature>
<feature type="compositionally biased region" description="Polar residues" evidence="6">
    <location>
        <begin position="1"/>
        <end position="13"/>
    </location>
</feature>
<feature type="transmembrane region" description="Helical" evidence="7">
    <location>
        <begin position="403"/>
        <end position="423"/>
    </location>
</feature>
<feature type="compositionally biased region" description="Polar residues" evidence="6">
    <location>
        <begin position="22"/>
        <end position="33"/>
    </location>
</feature>
<feature type="transmembrane region" description="Helical" evidence="7">
    <location>
        <begin position="444"/>
        <end position="467"/>
    </location>
</feature>
<evidence type="ECO:0000256" key="4">
    <source>
        <dbReference type="ARBA" id="ARBA00022989"/>
    </source>
</evidence>
<feature type="transmembrane region" description="Helical" evidence="7">
    <location>
        <begin position="633"/>
        <end position="654"/>
    </location>
</feature>
<dbReference type="Gene3D" id="1.20.1740.10">
    <property type="entry name" value="Amino acid/polyamine transporter I"/>
    <property type="match status" value="1"/>
</dbReference>
<dbReference type="FunFam" id="1.20.1740.10:FF:000067">
    <property type="entry name" value="Transmembrane domain transporter"/>
    <property type="match status" value="1"/>
</dbReference>
<feature type="compositionally biased region" description="Basic residues" evidence="6">
    <location>
        <begin position="356"/>
        <end position="366"/>
    </location>
</feature>
<dbReference type="InParanoid" id="A0A507ADK2"/>
<keyword evidence="4 7" id="KW-1133">Transmembrane helix</keyword>
<organism evidence="9 10">
    <name type="scientific">Thyridium curvatum</name>
    <dbReference type="NCBI Taxonomy" id="1093900"/>
    <lineage>
        <taxon>Eukaryota</taxon>
        <taxon>Fungi</taxon>
        <taxon>Dikarya</taxon>
        <taxon>Ascomycota</taxon>
        <taxon>Pezizomycotina</taxon>
        <taxon>Sordariomycetes</taxon>
        <taxon>Sordariomycetidae</taxon>
        <taxon>Thyridiales</taxon>
        <taxon>Thyridiaceae</taxon>
        <taxon>Thyridium</taxon>
    </lineage>
</organism>
<dbReference type="Pfam" id="PF01490">
    <property type="entry name" value="Aa_trans"/>
    <property type="match status" value="1"/>
</dbReference>
<dbReference type="STRING" id="1093900.A0A507ADK2"/>
<dbReference type="RefSeq" id="XP_030988836.1">
    <property type="nucleotide sequence ID" value="XM_031133598.1"/>
</dbReference>
<evidence type="ECO:0000259" key="8">
    <source>
        <dbReference type="Pfam" id="PF01490"/>
    </source>
</evidence>
<feature type="transmembrane region" description="Helical" evidence="7">
    <location>
        <begin position="512"/>
        <end position="532"/>
    </location>
</feature>
<feature type="transmembrane region" description="Helical" evidence="7">
    <location>
        <begin position="487"/>
        <end position="505"/>
    </location>
</feature>
<evidence type="ECO:0000256" key="2">
    <source>
        <dbReference type="ARBA" id="ARBA00008066"/>
    </source>
</evidence>
<feature type="compositionally biased region" description="Polar residues" evidence="6">
    <location>
        <begin position="52"/>
        <end position="64"/>
    </location>
</feature>
<keyword evidence="5 7" id="KW-0472">Membrane</keyword>
<comment type="caution">
    <text evidence="9">The sequence shown here is derived from an EMBL/GenBank/DDBJ whole genome shotgun (WGS) entry which is preliminary data.</text>
</comment>
<proteinExistence type="inferred from homology"/>
<dbReference type="AlphaFoldDB" id="A0A507ADK2"/>
<accession>A0A507ADK2</accession>
<feature type="domain" description="Amino acid transporter transmembrane" evidence="8">
    <location>
        <begin position="370"/>
        <end position="751"/>
    </location>
</feature>
<feature type="transmembrane region" description="Helical" evidence="7">
    <location>
        <begin position="586"/>
        <end position="609"/>
    </location>
</feature>
<feature type="transmembrane region" description="Helical" evidence="7">
    <location>
        <begin position="552"/>
        <end position="574"/>
    </location>
</feature>
<dbReference type="InterPro" id="IPR013057">
    <property type="entry name" value="AA_transpt_TM"/>
</dbReference>
<reference evidence="9 10" key="1">
    <citation type="submission" date="2019-06" db="EMBL/GenBank/DDBJ databases">
        <title>Draft genome sequence of the filamentous fungus Phialemoniopsis curvata isolated from diesel fuel.</title>
        <authorList>
            <person name="Varaljay V.A."/>
            <person name="Lyon W.J."/>
            <person name="Crouch A.L."/>
            <person name="Drake C.E."/>
            <person name="Hollomon J.M."/>
            <person name="Nadeau L.J."/>
            <person name="Nunn H.S."/>
            <person name="Stevenson B.S."/>
            <person name="Bojanowski C.L."/>
            <person name="Crookes-Goodson W.J."/>
        </authorList>
    </citation>
    <scope>NUCLEOTIDE SEQUENCE [LARGE SCALE GENOMIC DNA]</scope>
    <source>
        <strain evidence="9 10">D216</strain>
    </source>
</reference>
<dbReference type="GeneID" id="41978373"/>
<feature type="region of interest" description="Disordered" evidence="6">
    <location>
        <begin position="264"/>
        <end position="285"/>
    </location>
</feature>
<dbReference type="EMBL" id="SKBQ01000094">
    <property type="protein sequence ID" value="TPX07125.1"/>
    <property type="molecule type" value="Genomic_DNA"/>
</dbReference>
<gene>
    <name evidence="9" type="ORF">E0L32_010926</name>
</gene>
<keyword evidence="3 7" id="KW-0812">Transmembrane</keyword>
<dbReference type="FunCoup" id="A0A507ADK2">
    <property type="interactions" value="512"/>
</dbReference>
<feature type="transmembrane region" description="Helical" evidence="7">
    <location>
        <begin position="367"/>
        <end position="391"/>
    </location>
</feature>
<evidence type="ECO:0000313" key="10">
    <source>
        <dbReference type="Proteomes" id="UP000319257"/>
    </source>
</evidence>
<dbReference type="OrthoDB" id="1684102at2759"/>
<evidence type="ECO:0000256" key="1">
    <source>
        <dbReference type="ARBA" id="ARBA00004141"/>
    </source>
</evidence>
<dbReference type="PANTHER" id="PTHR22950">
    <property type="entry name" value="AMINO ACID TRANSPORTER"/>
    <property type="match status" value="1"/>
</dbReference>
<dbReference type="GO" id="GO:0005302">
    <property type="term" value="F:L-tyrosine transmembrane transporter activity"/>
    <property type="evidence" value="ECO:0007669"/>
    <property type="project" value="TreeGrafter"/>
</dbReference>
<feature type="region of interest" description="Disordered" evidence="6">
    <location>
        <begin position="313"/>
        <end position="371"/>
    </location>
</feature>
<evidence type="ECO:0000256" key="6">
    <source>
        <dbReference type="SAM" id="MobiDB-lite"/>
    </source>
</evidence>
<evidence type="ECO:0000256" key="7">
    <source>
        <dbReference type="SAM" id="Phobius"/>
    </source>
</evidence>
<protein>
    <recommendedName>
        <fullName evidence="8">Amino acid transporter transmembrane domain-containing protein</fullName>
    </recommendedName>
</protein>
<feature type="transmembrane region" description="Helical" evidence="7">
    <location>
        <begin position="698"/>
        <end position="714"/>
    </location>
</feature>
<evidence type="ECO:0000313" key="9">
    <source>
        <dbReference type="EMBL" id="TPX07125.1"/>
    </source>
</evidence>
<feature type="transmembrane region" description="Helical" evidence="7">
    <location>
        <begin position="675"/>
        <end position="692"/>
    </location>
</feature>
<dbReference type="GO" id="GO:0005774">
    <property type="term" value="C:vacuolar membrane"/>
    <property type="evidence" value="ECO:0007669"/>
    <property type="project" value="TreeGrafter"/>
</dbReference>
<evidence type="ECO:0000256" key="5">
    <source>
        <dbReference type="ARBA" id="ARBA00023136"/>
    </source>
</evidence>
<feature type="region of interest" description="Disordered" evidence="6">
    <location>
        <begin position="1"/>
        <end position="207"/>
    </location>
</feature>
<feature type="compositionally biased region" description="Low complexity" evidence="6">
    <location>
        <begin position="72"/>
        <end position="97"/>
    </location>
</feature>
<feature type="compositionally biased region" description="Acidic residues" evidence="6">
    <location>
        <begin position="328"/>
        <end position="340"/>
    </location>
</feature>
<feature type="transmembrane region" description="Helical" evidence="7">
    <location>
        <begin position="734"/>
        <end position="756"/>
    </location>
</feature>
<keyword evidence="10" id="KW-1185">Reference proteome</keyword>
<sequence length="775" mass="84121">MSTSGRESPSQSRPLERPSASPIGSYQARSYGSSLPRADATARLASPVPYQQFGTPPGSQSRSRSVVGDDTASLAPLAGPASAASGPGVSALAAALSNSIGTSPPRYGTPPVRAASPAASATNLGARSGTPTNYGSFDARRRLGQRDTGIGAFEDPEIVKRHLVQPSDASHVSEDSEMRNQSSSARGKDPAENTETGLNDGEFSSLRLQGGDITRPIYKWTEEATNKMQRSKSFSISRPEPENEVLDISTIKVPGGFRRNFLRRAAGSPSGNNDPDEFGDGFGLTNQQQPLFTSSFLEFLSVYGHFAGEELEEDDEVLRPGEYFSSGEEGEDYFGSEEGSESDREPMEDSALLTPSRRKRRRKHRGGSGNASPMGAAAVLLKSFVGTGVLFLPRAFLNGGMLFGVLVLLGVAALSYYCFVLLVTTRLKIVGSFGDIGGILYGKWLRFLILFSIVVSQIGFVAAYIVFTSENLQAFILAVSDCKTLIPIKYLIMMQMVVFLPFSLLRDINKLAFTALVADAFIVVGLAYLFYFDILTLNTRGFADITLFNQDNWTLFIGTAIFTFEGIGLIIPVQESMKNPEKFPKVMFVVMVIITTIFTVMGAVSYAAYGSSTKTVVLLNLPQDNKMVNGVQFLYSLAILLSTPLQIFPAIRIMENGLFTRSGKYNPYIKWQKNLFRFLTVVGCAAIAWGGADELDKFVALVGNFACIPLVYIYPPMLHYKAIARSRLWKISDIALCCFGLVAMAYTTSLTVMSWAASDQPSSPGYCDGQKSSVF</sequence>
<dbReference type="Proteomes" id="UP000319257">
    <property type="component" value="Unassembled WGS sequence"/>
</dbReference>
<name>A0A507ADK2_9PEZI</name>
<comment type="similarity">
    <text evidence="2">Belongs to the amino acid/polyamine transporter 2 family.</text>
</comment>